<dbReference type="SUPFAM" id="SSF46785">
    <property type="entry name" value="Winged helix' DNA-binding domain"/>
    <property type="match status" value="1"/>
</dbReference>
<evidence type="ECO:0000256" key="4">
    <source>
        <dbReference type="SAM" id="MobiDB-lite"/>
    </source>
</evidence>
<keyword evidence="1" id="KW-0805">Transcription regulation</keyword>
<feature type="region of interest" description="Disordered" evidence="4">
    <location>
        <begin position="208"/>
        <end position="228"/>
    </location>
</feature>
<dbReference type="PANTHER" id="PTHR43537">
    <property type="entry name" value="TRANSCRIPTIONAL REGULATOR, GNTR FAMILY"/>
    <property type="match status" value="1"/>
</dbReference>
<dbReference type="SUPFAM" id="SSF48008">
    <property type="entry name" value="GntR ligand-binding domain-like"/>
    <property type="match status" value="1"/>
</dbReference>
<comment type="caution">
    <text evidence="6">The sequence shown here is derived from an EMBL/GenBank/DDBJ whole genome shotgun (WGS) entry which is preliminary data.</text>
</comment>
<keyword evidence="2" id="KW-0238">DNA-binding</keyword>
<dbReference type="InterPro" id="IPR036390">
    <property type="entry name" value="WH_DNA-bd_sf"/>
</dbReference>
<evidence type="ECO:0000256" key="1">
    <source>
        <dbReference type="ARBA" id="ARBA00023015"/>
    </source>
</evidence>
<protein>
    <submittedName>
        <fullName evidence="6">GntR family transcriptional regulator</fullName>
    </submittedName>
</protein>
<dbReference type="InterPro" id="IPR000524">
    <property type="entry name" value="Tscrpt_reg_HTH_GntR"/>
</dbReference>
<dbReference type="Proteomes" id="UP001597101">
    <property type="component" value="Unassembled WGS sequence"/>
</dbReference>
<name>A0ABW3FFD1_9HYPH</name>
<evidence type="ECO:0000256" key="2">
    <source>
        <dbReference type="ARBA" id="ARBA00023125"/>
    </source>
</evidence>
<dbReference type="Gene3D" id="1.10.10.10">
    <property type="entry name" value="Winged helix-like DNA-binding domain superfamily/Winged helix DNA-binding domain"/>
    <property type="match status" value="1"/>
</dbReference>
<dbReference type="Pfam" id="PF00392">
    <property type="entry name" value="GntR"/>
    <property type="match status" value="1"/>
</dbReference>
<dbReference type="PRINTS" id="PR00033">
    <property type="entry name" value="HTHASNC"/>
</dbReference>
<dbReference type="InterPro" id="IPR000485">
    <property type="entry name" value="AsnC-type_HTH_dom"/>
</dbReference>
<gene>
    <name evidence="6" type="ORF">ACFQ14_12260</name>
</gene>
<dbReference type="Gene3D" id="1.20.120.530">
    <property type="entry name" value="GntR ligand-binding domain-like"/>
    <property type="match status" value="1"/>
</dbReference>
<accession>A0ABW3FFD1</accession>
<evidence type="ECO:0000313" key="6">
    <source>
        <dbReference type="EMBL" id="MFD0917184.1"/>
    </source>
</evidence>
<dbReference type="RefSeq" id="WP_377213045.1">
    <property type="nucleotide sequence ID" value="NZ_JBHTJV010000010.1"/>
</dbReference>
<dbReference type="CDD" id="cd07377">
    <property type="entry name" value="WHTH_GntR"/>
    <property type="match status" value="1"/>
</dbReference>
<keyword evidence="3" id="KW-0804">Transcription</keyword>
<dbReference type="Pfam" id="PF07729">
    <property type="entry name" value="FCD"/>
    <property type="match status" value="1"/>
</dbReference>
<evidence type="ECO:0000313" key="7">
    <source>
        <dbReference type="Proteomes" id="UP001597101"/>
    </source>
</evidence>
<dbReference type="SMART" id="SM00345">
    <property type="entry name" value="HTH_GNTR"/>
    <property type="match status" value="1"/>
</dbReference>
<reference evidence="7" key="1">
    <citation type="journal article" date="2019" name="Int. J. Syst. Evol. Microbiol.">
        <title>The Global Catalogue of Microorganisms (GCM) 10K type strain sequencing project: providing services to taxonomists for standard genome sequencing and annotation.</title>
        <authorList>
            <consortium name="The Broad Institute Genomics Platform"/>
            <consortium name="The Broad Institute Genome Sequencing Center for Infectious Disease"/>
            <person name="Wu L."/>
            <person name="Ma J."/>
        </authorList>
    </citation>
    <scope>NUCLEOTIDE SEQUENCE [LARGE SCALE GENOMIC DNA]</scope>
    <source>
        <strain evidence="7">CCUG 60023</strain>
    </source>
</reference>
<dbReference type="InterPro" id="IPR008920">
    <property type="entry name" value="TF_FadR/GntR_C"/>
</dbReference>
<organism evidence="6 7">
    <name type="scientific">Pseudahrensia aquimaris</name>
    <dbReference type="NCBI Taxonomy" id="744461"/>
    <lineage>
        <taxon>Bacteria</taxon>
        <taxon>Pseudomonadati</taxon>
        <taxon>Pseudomonadota</taxon>
        <taxon>Alphaproteobacteria</taxon>
        <taxon>Hyphomicrobiales</taxon>
        <taxon>Ahrensiaceae</taxon>
        <taxon>Pseudahrensia</taxon>
    </lineage>
</organism>
<feature type="domain" description="HTH gntR-type" evidence="5">
    <location>
        <begin position="8"/>
        <end position="75"/>
    </location>
</feature>
<keyword evidence="7" id="KW-1185">Reference proteome</keyword>
<dbReference type="EMBL" id="JBHTJV010000010">
    <property type="protein sequence ID" value="MFD0917184.1"/>
    <property type="molecule type" value="Genomic_DNA"/>
</dbReference>
<evidence type="ECO:0000259" key="5">
    <source>
        <dbReference type="PROSITE" id="PS50949"/>
    </source>
</evidence>
<feature type="compositionally biased region" description="Basic and acidic residues" evidence="4">
    <location>
        <begin position="217"/>
        <end position="228"/>
    </location>
</feature>
<dbReference type="SMART" id="SM00895">
    <property type="entry name" value="FCD"/>
    <property type="match status" value="1"/>
</dbReference>
<dbReference type="PROSITE" id="PS50949">
    <property type="entry name" value="HTH_GNTR"/>
    <property type="match status" value="1"/>
</dbReference>
<dbReference type="InterPro" id="IPR011711">
    <property type="entry name" value="GntR_C"/>
</dbReference>
<dbReference type="PANTHER" id="PTHR43537:SF5">
    <property type="entry name" value="UXU OPERON TRANSCRIPTIONAL REGULATOR"/>
    <property type="match status" value="1"/>
</dbReference>
<dbReference type="InterPro" id="IPR036388">
    <property type="entry name" value="WH-like_DNA-bd_sf"/>
</dbReference>
<sequence>MPSQPNKLAAAEYAYRSIRSDIVSGALAEGERLTEERLSRVLGLSRTPVRDAIRRLTHEGFIVRQSGYTTRVARFPEDEMKQAFDIRQMLESYACERAAMLATDEEVALITQYSEEIASLTPPKNEDEYARITEANEAFHRTIAQAARSPRLSALMTMAFDVGMVVRTYRRYSEEELIRSAGHHREIADAIRAKSPEWAGSAMRTHIRAAQTAAGKAQDDAKDEPASK</sequence>
<evidence type="ECO:0000256" key="3">
    <source>
        <dbReference type="ARBA" id="ARBA00023163"/>
    </source>
</evidence>
<proteinExistence type="predicted"/>